<evidence type="ECO:0000313" key="3">
    <source>
        <dbReference type="Proteomes" id="UP000006055"/>
    </source>
</evidence>
<reference evidence="3" key="1">
    <citation type="submission" date="2012-06" db="EMBL/GenBank/DDBJ databases">
        <title>Complete sequence of chromosome of Desulfomonile tiedjei DSM 6799.</title>
        <authorList>
            <person name="Lucas S."/>
            <person name="Copeland A."/>
            <person name="Lapidus A."/>
            <person name="Glavina del Rio T."/>
            <person name="Dalin E."/>
            <person name="Tice H."/>
            <person name="Bruce D."/>
            <person name="Goodwin L."/>
            <person name="Pitluck S."/>
            <person name="Peters L."/>
            <person name="Ovchinnikova G."/>
            <person name="Zeytun A."/>
            <person name="Lu M."/>
            <person name="Kyrpides N."/>
            <person name="Mavromatis K."/>
            <person name="Ivanova N."/>
            <person name="Brettin T."/>
            <person name="Detter J.C."/>
            <person name="Han C."/>
            <person name="Larimer F."/>
            <person name="Land M."/>
            <person name="Hauser L."/>
            <person name="Markowitz V."/>
            <person name="Cheng J.-F."/>
            <person name="Hugenholtz P."/>
            <person name="Woyke T."/>
            <person name="Wu D."/>
            <person name="Spring S."/>
            <person name="Schroeder M."/>
            <person name="Brambilla E."/>
            <person name="Klenk H.-P."/>
            <person name="Eisen J.A."/>
        </authorList>
    </citation>
    <scope>NUCLEOTIDE SEQUENCE [LARGE SCALE GENOMIC DNA]</scope>
    <source>
        <strain evidence="3">ATCC 49306 / DSM 6799 / DCB-1</strain>
    </source>
</reference>
<name>I4C951_DESTA</name>
<evidence type="ECO:0000259" key="1">
    <source>
        <dbReference type="Pfam" id="PF12705"/>
    </source>
</evidence>
<keyword evidence="3" id="KW-1185">Reference proteome</keyword>
<dbReference type="InterPro" id="IPR038726">
    <property type="entry name" value="PDDEXK_AddAB-type"/>
</dbReference>
<dbReference type="Gene3D" id="3.90.320.10">
    <property type="match status" value="1"/>
</dbReference>
<proteinExistence type="predicted"/>
<evidence type="ECO:0000313" key="2">
    <source>
        <dbReference type="EMBL" id="AFM26092.1"/>
    </source>
</evidence>
<dbReference type="Pfam" id="PF12705">
    <property type="entry name" value="PDDEXK_1"/>
    <property type="match status" value="1"/>
</dbReference>
<dbReference type="Proteomes" id="UP000006055">
    <property type="component" value="Chromosome"/>
</dbReference>
<dbReference type="RefSeq" id="WP_014811226.1">
    <property type="nucleotide sequence ID" value="NC_018025.1"/>
</dbReference>
<dbReference type="KEGG" id="dti:Desti_3440"/>
<dbReference type="InterPro" id="IPR011604">
    <property type="entry name" value="PDDEXK-like_dom_sf"/>
</dbReference>
<dbReference type="AlphaFoldDB" id="I4C951"/>
<dbReference type="EMBL" id="CP003360">
    <property type="protein sequence ID" value="AFM26092.1"/>
    <property type="molecule type" value="Genomic_DNA"/>
</dbReference>
<sequence>MKPAFDYDHFSHSQLSCYTQCSLKYRFSYIENLEPEFTSSALVFGSSIHSGIQAYLQSVLEADPLRADQLADVFRSEWTGFGGPPVRYSGRETENGLQTKAQELFSLFVDHYDPASEVIAVEESFSIDLNDRIEVACCGPLPPFVGYIDAIIGKDGSTALIDYKTSSRKPNGDLNPMQLVAYSMGASVLGYEPNQLDYRFEYLIKTAKPDFVLCPVKIRDHDRERFLKIVARIWKAIRSSIFYPNPGYLCSSCGYQIWCKEW</sequence>
<dbReference type="eggNOG" id="COG2887">
    <property type="taxonomic scope" value="Bacteria"/>
</dbReference>
<feature type="domain" description="PD-(D/E)XK endonuclease-like" evidence="1">
    <location>
        <begin position="9"/>
        <end position="260"/>
    </location>
</feature>
<dbReference type="STRING" id="706587.Desti_3440"/>
<dbReference type="HOGENOM" id="CLU_086290_0_0_7"/>
<dbReference type="OrthoDB" id="5414526at2"/>
<accession>I4C951</accession>
<organism evidence="2 3">
    <name type="scientific">Desulfomonile tiedjei (strain ATCC 49306 / DSM 6799 / DCB-1)</name>
    <dbReference type="NCBI Taxonomy" id="706587"/>
    <lineage>
        <taxon>Bacteria</taxon>
        <taxon>Pseudomonadati</taxon>
        <taxon>Thermodesulfobacteriota</taxon>
        <taxon>Desulfomonilia</taxon>
        <taxon>Desulfomonilales</taxon>
        <taxon>Desulfomonilaceae</taxon>
        <taxon>Desulfomonile</taxon>
    </lineage>
</organism>
<gene>
    <name evidence="2" type="ordered locus">Desti_3440</name>
</gene>
<protein>
    <recommendedName>
        <fullName evidence="1">PD-(D/E)XK endonuclease-like domain-containing protein</fullName>
    </recommendedName>
</protein>